<dbReference type="Gene3D" id="3.40.50.1820">
    <property type="entry name" value="alpha/beta hydrolase"/>
    <property type="match status" value="1"/>
</dbReference>
<organism evidence="3">
    <name type="scientific">freshwater metagenome</name>
    <dbReference type="NCBI Taxonomy" id="449393"/>
    <lineage>
        <taxon>unclassified sequences</taxon>
        <taxon>metagenomes</taxon>
        <taxon>ecological metagenomes</taxon>
    </lineage>
</organism>
<dbReference type="InterPro" id="IPR013094">
    <property type="entry name" value="AB_hydrolase_3"/>
</dbReference>
<dbReference type="EMBL" id="CAFABI010000110">
    <property type="protein sequence ID" value="CAB4831443.1"/>
    <property type="molecule type" value="Genomic_DNA"/>
</dbReference>
<dbReference type="InterPro" id="IPR029058">
    <property type="entry name" value="AB_hydrolase_fold"/>
</dbReference>
<name>A0A6J7AF82_9ZZZZ</name>
<keyword evidence="1" id="KW-0378">Hydrolase</keyword>
<evidence type="ECO:0000256" key="1">
    <source>
        <dbReference type="ARBA" id="ARBA00022801"/>
    </source>
</evidence>
<evidence type="ECO:0000259" key="2">
    <source>
        <dbReference type="Pfam" id="PF07859"/>
    </source>
</evidence>
<dbReference type="Pfam" id="PF07859">
    <property type="entry name" value="Abhydrolase_3"/>
    <property type="match status" value="1"/>
</dbReference>
<dbReference type="AlphaFoldDB" id="A0A6J7AF82"/>
<dbReference type="PANTHER" id="PTHR48081">
    <property type="entry name" value="AB HYDROLASE SUPERFAMILY PROTEIN C4A8.06C"/>
    <property type="match status" value="1"/>
</dbReference>
<protein>
    <submittedName>
        <fullName evidence="3">Unannotated protein</fullName>
    </submittedName>
</protein>
<evidence type="ECO:0000313" key="3">
    <source>
        <dbReference type="EMBL" id="CAB4831443.1"/>
    </source>
</evidence>
<gene>
    <name evidence="3" type="ORF">UFOPK3197_00945</name>
</gene>
<proteinExistence type="predicted"/>
<dbReference type="PANTHER" id="PTHR48081:SF8">
    <property type="entry name" value="ALPHA_BETA HYDROLASE FOLD-3 DOMAIN-CONTAINING PROTEIN-RELATED"/>
    <property type="match status" value="1"/>
</dbReference>
<sequence>MPLHPQAIAYLAMEAKLDLPDITSNLEQARAYSHGDSDLAGTVDSSVRIEHRYLTSPTADLPINIYTPPGKGPFNALVYFHGGGWVAFDINRYSAQLADIAKQSNSVVIAVNYQKAPEHKFPIPFDDCFSALEWTIAHAAELGVDLTKIGVGGDSAGGNLASGVAIKARDEGRISLAYQLLIYPANSPEFLASPDVPCAEGYGSTQKGIKWAWEQYLNGDEDLHNPYAVPHSATSFTQLPPTILITAEFDVLRLDGLDYARKLKDAGVQVIHKDFEGMIHGFFNYGKFIDDAFVARDFISTNIVKILS</sequence>
<dbReference type="GO" id="GO:0016787">
    <property type="term" value="F:hydrolase activity"/>
    <property type="evidence" value="ECO:0007669"/>
    <property type="project" value="UniProtKB-KW"/>
</dbReference>
<dbReference type="SUPFAM" id="SSF53474">
    <property type="entry name" value="alpha/beta-Hydrolases"/>
    <property type="match status" value="1"/>
</dbReference>
<accession>A0A6J7AF82</accession>
<dbReference type="InterPro" id="IPR050300">
    <property type="entry name" value="GDXG_lipolytic_enzyme"/>
</dbReference>
<reference evidence="3" key="1">
    <citation type="submission" date="2020-05" db="EMBL/GenBank/DDBJ databases">
        <authorList>
            <person name="Chiriac C."/>
            <person name="Salcher M."/>
            <person name="Ghai R."/>
            <person name="Kavagutti S V."/>
        </authorList>
    </citation>
    <scope>NUCLEOTIDE SEQUENCE</scope>
</reference>
<feature type="domain" description="Alpha/beta hydrolase fold-3" evidence="2">
    <location>
        <begin position="77"/>
        <end position="283"/>
    </location>
</feature>